<feature type="non-terminal residue" evidence="1">
    <location>
        <position position="64"/>
    </location>
</feature>
<evidence type="ECO:0000313" key="1">
    <source>
        <dbReference type="EMBL" id="KAG0427891.1"/>
    </source>
</evidence>
<proteinExistence type="predicted"/>
<protein>
    <submittedName>
        <fullName evidence="1">Uncharacterized protein</fullName>
    </submittedName>
</protein>
<organism evidence="1 2">
    <name type="scientific">Ixodes persulcatus</name>
    <name type="common">Taiga tick</name>
    <dbReference type="NCBI Taxonomy" id="34615"/>
    <lineage>
        <taxon>Eukaryota</taxon>
        <taxon>Metazoa</taxon>
        <taxon>Ecdysozoa</taxon>
        <taxon>Arthropoda</taxon>
        <taxon>Chelicerata</taxon>
        <taxon>Arachnida</taxon>
        <taxon>Acari</taxon>
        <taxon>Parasitiformes</taxon>
        <taxon>Ixodida</taxon>
        <taxon>Ixodoidea</taxon>
        <taxon>Ixodidae</taxon>
        <taxon>Ixodinae</taxon>
        <taxon>Ixodes</taxon>
    </lineage>
</organism>
<evidence type="ECO:0000313" key="2">
    <source>
        <dbReference type="Proteomes" id="UP000805193"/>
    </source>
</evidence>
<dbReference type="Proteomes" id="UP000805193">
    <property type="component" value="Unassembled WGS sequence"/>
</dbReference>
<accession>A0AC60Q4H6</accession>
<reference evidence="1 2" key="1">
    <citation type="journal article" date="2020" name="Cell">
        <title>Large-Scale Comparative Analyses of Tick Genomes Elucidate Their Genetic Diversity and Vector Capacities.</title>
        <authorList>
            <consortium name="Tick Genome and Microbiome Consortium (TIGMIC)"/>
            <person name="Jia N."/>
            <person name="Wang J."/>
            <person name="Shi W."/>
            <person name="Du L."/>
            <person name="Sun Y."/>
            <person name="Zhan W."/>
            <person name="Jiang J.F."/>
            <person name="Wang Q."/>
            <person name="Zhang B."/>
            <person name="Ji P."/>
            <person name="Bell-Sakyi L."/>
            <person name="Cui X.M."/>
            <person name="Yuan T.T."/>
            <person name="Jiang B.G."/>
            <person name="Yang W.F."/>
            <person name="Lam T.T."/>
            <person name="Chang Q.C."/>
            <person name="Ding S.J."/>
            <person name="Wang X.J."/>
            <person name="Zhu J.G."/>
            <person name="Ruan X.D."/>
            <person name="Zhao L."/>
            <person name="Wei J.T."/>
            <person name="Ye R.Z."/>
            <person name="Que T.C."/>
            <person name="Du C.H."/>
            <person name="Zhou Y.H."/>
            <person name="Cheng J.X."/>
            <person name="Dai P.F."/>
            <person name="Guo W.B."/>
            <person name="Han X.H."/>
            <person name="Huang E.J."/>
            <person name="Li L.F."/>
            <person name="Wei W."/>
            <person name="Gao Y.C."/>
            <person name="Liu J.Z."/>
            <person name="Shao H.Z."/>
            <person name="Wang X."/>
            <person name="Wang C.C."/>
            <person name="Yang T.C."/>
            <person name="Huo Q.B."/>
            <person name="Li W."/>
            <person name="Chen H.Y."/>
            <person name="Chen S.E."/>
            <person name="Zhou L.G."/>
            <person name="Ni X.B."/>
            <person name="Tian J.H."/>
            <person name="Sheng Y."/>
            <person name="Liu T."/>
            <person name="Pan Y.S."/>
            <person name="Xia L.Y."/>
            <person name="Li J."/>
            <person name="Zhao F."/>
            <person name="Cao W.C."/>
        </authorList>
    </citation>
    <scope>NUCLEOTIDE SEQUENCE [LARGE SCALE GENOMIC DNA]</scope>
    <source>
        <strain evidence="1">Iper-2018</strain>
    </source>
</reference>
<sequence length="64" mass="7340">KLLTVASLGEVLVTAHLPEAYTRNFGKVRNVPFEYTTDKLLEYLKEFGVVSVQRRVAHRRHNDG</sequence>
<name>A0AC60Q4H6_IXOPE</name>
<feature type="non-terminal residue" evidence="1">
    <location>
        <position position="1"/>
    </location>
</feature>
<comment type="caution">
    <text evidence="1">The sequence shown here is derived from an EMBL/GenBank/DDBJ whole genome shotgun (WGS) entry which is preliminary data.</text>
</comment>
<keyword evidence="2" id="KW-1185">Reference proteome</keyword>
<gene>
    <name evidence="1" type="ORF">HPB47_025084</name>
</gene>
<dbReference type="EMBL" id="JABSTQ010009583">
    <property type="protein sequence ID" value="KAG0427891.1"/>
    <property type="molecule type" value="Genomic_DNA"/>
</dbReference>